<dbReference type="EMBL" id="CM001218">
    <property type="protein sequence ID" value="KEH38029.1"/>
    <property type="molecule type" value="Genomic_DNA"/>
</dbReference>
<sequence>MSQDPLTPGVNRFIETKSHPLIWFNLKANNYLLKSAPRSAYDELDSTTYKLDRAKAIDGGSYGRKNKRFMRK</sequence>
<dbReference type="EnsemblPlants" id="KEH38029">
    <property type="protein sequence ID" value="KEH38029"/>
    <property type="gene ID" value="MTR_2g058365"/>
</dbReference>
<reference evidence="1 3" key="1">
    <citation type="journal article" date="2011" name="Nature">
        <title>The Medicago genome provides insight into the evolution of rhizobial symbioses.</title>
        <authorList>
            <person name="Young N.D."/>
            <person name="Debelle F."/>
            <person name="Oldroyd G.E."/>
            <person name="Geurts R."/>
            <person name="Cannon S.B."/>
            <person name="Udvardi M.K."/>
            <person name="Benedito V.A."/>
            <person name="Mayer K.F."/>
            <person name="Gouzy J."/>
            <person name="Schoof H."/>
            <person name="Van de Peer Y."/>
            <person name="Proost S."/>
            <person name="Cook D.R."/>
            <person name="Meyers B.C."/>
            <person name="Spannagl M."/>
            <person name="Cheung F."/>
            <person name="De Mita S."/>
            <person name="Krishnakumar V."/>
            <person name="Gundlach H."/>
            <person name="Zhou S."/>
            <person name="Mudge J."/>
            <person name="Bharti A.K."/>
            <person name="Murray J.D."/>
            <person name="Naoumkina M.A."/>
            <person name="Rosen B."/>
            <person name="Silverstein K.A."/>
            <person name="Tang H."/>
            <person name="Rombauts S."/>
            <person name="Zhao P.X."/>
            <person name="Zhou P."/>
            <person name="Barbe V."/>
            <person name="Bardou P."/>
            <person name="Bechner M."/>
            <person name="Bellec A."/>
            <person name="Berger A."/>
            <person name="Berges H."/>
            <person name="Bidwell S."/>
            <person name="Bisseling T."/>
            <person name="Choisne N."/>
            <person name="Couloux A."/>
            <person name="Denny R."/>
            <person name="Deshpande S."/>
            <person name="Dai X."/>
            <person name="Doyle J.J."/>
            <person name="Dudez A.M."/>
            <person name="Farmer A.D."/>
            <person name="Fouteau S."/>
            <person name="Franken C."/>
            <person name="Gibelin C."/>
            <person name="Gish J."/>
            <person name="Goldstein S."/>
            <person name="Gonzalez A.J."/>
            <person name="Green P.J."/>
            <person name="Hallab A."/>
            <person name="Hartog M."/>
            <person name="Hua A."/>
            <person name="Humphray S.J."/>
            <person name="Jeong D.H."/>
            <person name="Jing Y."/>
            <person name="Jocker A."/>
            <person name="Kenton S.M."/>
            <person name="Kim D.J."/>
            <person name="Klee K."/>
            <person name="Lai H."/>
            <person name="Lang C."/>
            <person name="Lin S."/>
            <person name="Macmil S.L."/>
            <person name="Magdelenat G."/>
            <person name="Matthews L."/>
            <person name="McCorrison J."/>
            <person name="Monaghan E.L."/>
            <person name="Mun J.H."/>
            <person name="Najar F.Z."/>
            <person name="Nicholson C."/>
            <person name="Noirot C."/>
            <person name="O'Bleness M."/>
            <person name="Paule C.R."/>
            <person name="Poulain J."/>
            <person name="Prion F."/>
            <person name="Qin B."/>
            <person name="Qu C."/>
            <person name="Retzel E.F."/>
            <person name="Riddle C."/>
            <person name="Sallet E."/>
            <person name="Samain S."/>
            <person name="Samson N."/>
            <person name="Sanders I."/>
            <person name="Saurat O."/>
            <person name="Scarpelli C."/>
            <person name="Schiex T."/>
            <person name="Segurens B."/>
            <person name="Severin A.J."/>
            <person name="Sherrier D.J."/>
            <person name="Shi R."/>
            <person name="Sims S."/>
            <person name="Singer S.R."/>
            <person name="Sinharoy S."/>
            <person name="Sterck L."/>
            <person name="Viollet A."/>
            <person name="Wang B.B."/>
            <person name="Wang K."/>
            <person name="Wang M."/>
            <person name="Wang X."/>
            <person name="Warfsmann J."/>
            <person name="Weissenbach J."/>
            <person name="White D.D."/>
            <person name="White J.D."/>
            <person name="Wiley G.B."/>
            <person name="Wincker P."/>
            <person name="Xing Y."/>
            <person name="Yang L."/>
            <person name="Yao Z."/>
            <person name="Ying F."/>
            <person name="Zhai J."/>
            <person name="Zhou L."/>
            <person name="Zuber A."/>
            <person name="Denarie J."/>
            <person name="Dixon R.A."/>
            <person name="May G.D."/>
            <person name="Schwartz D.C."/>
            <person name="Rogers J."/>
            <person name="Quetier F."/>
            <person name="Town C.D."/>
            <person name="Roe B.A."/>
        </authorList>
    </citation>
    <scope>NUCLEOTIDE SEQUENCE [LARGE SCALE GENOMIC DNA]</scope>
    <source>
        <strain evidence="1">A17</strain>
        <strain evidence="2 3">cv. Jemalong A17</strain>
    </source>
</reference>
<evidence type="ECO:0000313" key="3">
    <source>
        <dbReference type="Proteomes" id="UP000002051"/>
    </source>
</evidence>
<evidence type="ECO:0000313" key="2">
    <source>
        <dbReference type="EnsemblPlants" id="KEH38029"/>
    </source>
</evidence>
<reference evidence="2" key="3">
    <citation type="submission" date="2015-04" db="UniProtKB">
        <authorList>
            <consortium name="EnsemblPlants"/>
        </authorList>
    </citation>
    <scope>IDENTIFICATION</scope>
    <source>
        <strain evidence="2">cv. Jemalong A17</strain>
    </source>
</reference>
<gene>
    <name evidence="1" type="ordered locus">MTR_2g058365</name>
</gene>
<dbReference type="Proteomes" id="UP000002051">
    <property type="component" value="Chromosome 2"/>
</dbReference>
<organism evidence="1 3">
    <name type="scientific">Medicago truncatula</name>
    <name type="common">Barrel medic</name>
    <name type="synonym">Medicago tribuloides</name>
    <dbReference type="NCBI Taxonomy" id="3880"/>
    <lineage>
        <taxon>Eukaryota</taxon>
        <taxon>Viridiplantae</taxon>
        <taxon>Streptophyta</taxon>
        <taxon>Embryophyta</taxon>
        <taxon>Tracheophyta</taxon>
        <taxon>Spermatophyta</taxon>
        <taxon>Magnoliopsida</taxon>
        <taxon>eudicotyledons</taxon>
        <taxon>Gunneridae</taxon>
        <taxon>Pentapetalae</taxon>
        <taxon>rosids</taxon>
        <taxon>fabids</taxon>
        <taxon>Fabales</taxon>
        <taxon>Fabaceae</taxon>
        <taxon>Papilionoideae</taxon>
        <taxon>50 kb inversion clade</taxon>
        <taxon>NPAAA clade</taxon>
        <taxon>Hologalegina</taxon>
        <taxon>IRL clade</taxon>
        <taxon>Trifolieae</taxon>
        <taxon>Medicago</taxon>
    </lineage>
</organism>
<evidence type="ECO:0000313" key="1">
    <source>
        <dbReference type="EMBL" id="KEH38029.1"/>
    </source>
</evidence>
<dbReference type="HOGENOM" id="CLU_2725950_0_0_1"/>
<dbReference type="AlphaFoldDB" id="A0A072V7L0"/>
<reference evidence="1 3" key="2">
    <citation type="journal article" date="2014" name="BMC Genomics">
        <title>An improved genome release (version Mt4.0) for the model legume Medicago truncatula.</title>
        <authorList>
            <person name="Tang H."/>
            <person name="Krishnakumar V."/>
            <person name="Bidwell S."/>
            <person name="Rosen B."/>
            <person name="Chan A."/>
            <person name="Zhou S."/>
            <person name="Gentzbittel L."/>
            <person name="Childs K.L."/>
            <person name="Yandell M."/>
            <person name="Gundlach H."/>
            <person name="Mayer K.F."/>
            <person name="Schwartz D.C."/>
            <person name="Town C.D."/>
        </authorList>
    </citation>
    <scope>GENOME REANNOTATION</scope>
    <source>
        <strain evidence="1">A17</strain>
        <strain evidence="2 3">cv. Jemalong A17</strain>
    </source>
</reference>
<protein>
    <submittedName>
        <fullName evidence="1 2">Uncharacterized protein</fullName>
    </submittedName>
</protein>
<proteinExistence type="predicted"/>
<keyword evidence="3" id="KW-1185">Reference proteome</keyword>
<name>A0A072V7L0_MEDTR</name>
<accession>A0A072V7L0</accession>